<dbReference type="CDD" id="cd00086">
    <property type="entry name" value="homeodomain"/>
    <property type="match status" value="1"/>
</dbReference>
<dbReference type="SMART" id="SM00389">
    <property type="entry name" value="HOX"/>
    <property type="match status" value="1"/>
</dbReference>
<sequence length="219" mass="25686">MRKGSYIASENTKELMRQAFEKQPYPTRQEREELASELDVPIHYLSKWFNMRRYHYKKAKKALPGEKTVSTRKRGQTKHNQVKEATITKERAPQTQESFSVPSVDEGSRPMFSQNAAGQDKIAEKRSRYMRLLKEHNEARREHSADIMDLQERITELQQKLEEKMRLYKSETEIIDNIKANAAVENIQLSEEEEDDASDEEDFVVTLLNLKSEAFDEEN</sequence>
<keyword evidence="7" id="KW-1185">Reference proteome</keyword>
<dbReference type="EMBL" id="OU015567">
    <property type="protein sequence ID" value="CAG5112068.1"/>
    <property type="molecule type" value="Genomic_DNA"/>
</dbReference>
<dbReference type="PROSITE" id="PS50071">
    <property type="entry name" value="HOMEOBOX_2"/>
    <property type="match status" value="1"/>
</dbReference>
<dbReference type="InterPro" id="IPR001356">
    <property type="entry name" value="HD"/>
</dbReference>
<evidence type="ECO:0000256" key="1">
    <source>
        <dbReference type="PROSITE-ProRule" id="PRU00108"/>
    </source>
</evidence>
<proteinExistence type="predicted"/>
<keyword evidence="1 2" id="KW-0238">DNA-binding</keyword>
<dbReference type="InterPro" id="IPR009057">
    <property type="entry name" value="Homeodomain-like_sf"/>
</dbReference>
<protein>
    <submittedName>
        <fullName evidence="6">Oidioi.mRNA.OKI2018_I69.chr2.g6324.t1.cds</fullName>
    </submittedName>
</protein>
<keyword evidence="1 2" id="KW-0371">Homeobox</keyword>
<evidence type="ECO:0000313" key="6">
    <source>
        <dbReference type="EMBL" id="CAG5112068.1"/>
    </source>
</evidence>
<organism evidence="6 7">
    <name type="scientific">Oikopleura dioica</name>
    <name type="common">Tunicate</name>
    <dbReference type="NCBI Taxonomy" id="34765"/>
    <lineage>
        <taxon>Eukaryota</taxon>
        <taxon>Metazoa</taxon>
        <taxon>Chordata</taxon>
        <taxon>Tunicata</taxon>
        <taxon>Appendicularia</taxon>
        <taxon>Copelata</taxon>
        <taxon>Oikopleuridae</taxon>
        <taxon>Oikopleura</taxon>
    </lineage>
</organism>
<dbReference type="SUPFAM" id="SSF46689">
    <property type="entry name" value="Homeodomain-like"/>
    <property type="match status" value="1"/>
</dbReference>
<feature type="domain" description="Homeobox" evidence="5">
    <location>
        <begin position="1"/>
        <end position="59"/>
    </location>
</feature>
<dbReference type="Pfam" id="PF00046">
    <property type="entry name" value="Homeodomain"/>
    <property type="match status" value="1"/>
</dbReference>
<feature type="coiled-coil region" evidence="3">
    <location>
        <begin position="122"/>
        <end position="200"/>
    </location>
</feature>
<feature type="DNA-binding region" description="Homeobox" evidence="1">
    <location>
        <begin position="3"/>
        <end position="60"/>
    </location>
</feature>
<feature type="region of interest" description="Disordered" evidence="4">
    <location>
        <begin position="61"/>
        <end position="120"/>
    </location>
</feature>
<keyword evidence="1 2" id="KW-0539">Nucleus</keyword>
<dbReference type="Proteomes" id="UP001158576">
    <property type="component" value="Chromosome 2"/>
</dbReference>
<comment type="subcellular location">
    <subcellularLocation>
        <location evidence="1 2">Nucleus</location>
    </subcellularLocation>
</comment>
<evidence type="ECO:0000259" key="5">
    <source>
        <dbReference type="PROSITE" id="PS50071"/>
    </source>
</evidence>
<evidence type="ECO:0000313" key="7">
    <source>
        <dbReference type="Proteomes" id="UP001158576"/>
    </source>
</evidence>
<dbReference type="Gene3D" id="1.10.10.60">
    <property type="entry name" value="Homeodomain-like"/>
    <property type="match status" value="1"/>
</dbReference>
<evidence type="ECO:0000256" key="2">
    <source>
        <dbReference type="RuleBase" id="RU000682"/>
    </source>
</evidence>
<keyword evidence="3" id="KW-0175">Coiled coil</keyword>
<evidence type="ECO:0000256" key="3">
    <source>
        <dbReference type="SAM" id="Coils"/>
    </source>
</evidence>
<gene>
    <name evidence="6" type="ORF">OKIOD_LOCUS15089</name>
</gene>
<accession>A0ABN7T2P4</accession>
<name>A0ABN7T2P4_OIKDI</name>
<reference evidence="6 7" key="1">
    <citation type="submission" date="2021-04" db="EMBL/GenBank/DDBJ databases">
        <authorList>
            <person name="Bliznina A."/>
        </authorList>
    </citation>
    <scope>NUCLEOTIDE SEQUENCE [LARGE SCALE GENOMIC DNA]</scope>
</reference>
<evidence type="ECO:0000256" key="4">
    <source>
        <dbReference type="SAM" id="MobiDB-lite"/>
    </source>
</evidence>